<dbReference type="InterPro" id="IPR036224">
    <property type="entry name" value="GINS_bundle-like_dom_sf"/>
</dbReference>
<evidence type="ECO:0000256" key="2">
    <source>
        <dbReference type="ARBA" id="ARBA00006677"/>
    </source>
</evidence>
<dbReference type="InterPro" id="IPR005339">
    <property type="entry name" value="GINS_Psf1"/>
</dbReference>
<feature type="domain" description="GINS subunit" evidence="7">
    <location>
        <begin position="83"/>
        <end position="144"/>
    </location>
</feature>
<comment type="subcellular location">
    <subcellularLocation>
        <location evidence="1 5">Nucleus</location>
    </subcellularLocation>
</comment>
<dbReference type="InterPro" id="IPR056783">
    <property type="entry name" value="PSF1_C"/>
</dbReference>
<dbReference type="PANTHER" id="PTHR12914:SF2">
    <property type="entry name" value="DNA REPLICATION COMPLEX GINS PROTEIN PSF1"/>
    <property type="match status" value="1"/>
</dbReference>
<dbReference type="Gene3D" id="1.20.58.1030">
    <property type="match status" value="1"/>
</dbReference>
<evidence type="ECO:0000256" key="3">
    <source>
        <dbReference type="ARBA" id="ARBA00022705"/>
    </source>
</evidence>
<dbReference type="PANTHER" id="PTHR12914">
    <property type="entry name" value="PARTNER OF SLD5"/>
    <property type="match status" value="1"/>
</dbReference>
<accession>A0ABD2I1S8</accession>
<dbReference type="Proteomes" id="UP001620626">
    <property type="component" value="Unassembled WGS sequence"/>
</dbReference>
<dbReference type="GO" id="GO:0006260">
    <property type="term" value="P:DNA replication"/>
    <property type="evidence" value="ECO:0007669"/>
    <property type="project" value="UniProtKB-KW"/>
</dbReference>
<dbReference type="CDD" id="cd11710">
    <property type="entry name" value="GINS_A_psf1"/>
    <property type="match status" value="1"/>
</dbReference>
<protein>
    <recommendedName>
        <fullName evidence="5">DNA replication complex GINS protein PSF1</fullName>
    </recommendedName>
</protein>
<evidence type="ECO:0000256" key="6">
    <source>
        <dbReference type="SAM" id="MobiDB-lite"/>
    </source>
</evidence>
<sequence length="240" mass="26742">MALLNQPSSSAAHLAIVTNSAMELARELRDNPDTIPPYNGALLAKCAQQITELYNENMATLIGLKNGTLHEEEEQAITMVRIRQAAIDQIKRCCCTYLVERMQRLRHLRWTSGGQVPEAIKEALSAEERTWLATYNQLVFDFQTKFGQDDEDEEEPGEGQGEGQHRGDMGSTSGDGVNLLNHVEPPKTLMVQVRALRNFGTFETSEGIKVNLSKSSLHFLPRQDCENLVRKGILECVADG</sequence>
<comment type="caution">
    <text evidence="9">The sequence shown here is derived from an EMBL/GenBank/DDBJ whole genome shotgun (WGS) entry which is preliminary data.</text>
</comment>
<feature type="domain" description="DNA replication complex GINS protein PSF1 C-terminal" evidence="8">
    <location>
        <begin position="189"/>
        <end position="235"/>
    </location>
</feature>
<evidence type="ECO:0000313" key="9">
    <source>
        <dbReference type="EMBL" id="KAL3071750.1"/>
    </source>
</evidence>
<evidence type="ECO:0000259" key="8">
    <source>
        <dbReference type="Pfam" id="PF24997"/>
    </source>
</evidence>
<evidence type="ECO:0000256" key="4">
    <source>
        <dbReference type="ARBA" id="ARBA00023242"/>
    </source>
</evidence>
<dbReference type="GO" id="GO:0000811">
    <property type="term" value="C:GINS complex"/>
    <property type="evidence" value="ECO:0007669"/>
    <property type="project" value="UniProtKB-UniRule"/>
</dbReference>
<dbReference type="CDD" id="cd21696">
    <property type="entry name" value="GINS_B_Psf1"/>
    <property type="match status" value="1"/>
</dbReference>
<feature type="region of interest" description="Disordered" evidence="6">
    <location>
        <begin position="148"/>
        <end position="181"/>
    </location>
</feature>
<reference evidence="9 10" key="1">
    <citation type="submission" date="2024-10" db="EMBL/GenBank/DDBJ databases">
        <authorList>
            <person name="Kim D."/>
        </authorList>
    </citation>
    <scope>NUCLEOTIDE SEQUENCE [LARGE SCALE GENOMIC DNA]</scope>
    <source>
        <strain evidence="9">BH-2024</strain>
    </source>
</reference>
<keyword evidence="10" id="KW-1185">Reference proteome</keyword>
<keyword evidence="3 5" id="KW-0235">DNA replication</keyword>
<evidence type="ECO:0000256" key="5">
    <source>
        <dbReference type="RuleBase" id="RU368085"/>
    </source>
</evidence>
<evidence type="ECO:0000256" key="1">
    <source>
        <dbReference type="ARBA" id="ARBA00004123"/>
    </source>
</evidence>
<comment type="similarity">
    <text evidence="2 5">Belongs to the GINS1/PSF1 family.</text>
</comment>
<dbReference type="EMBL" id="JBICBT010001356">
    <property type="protein sequence ID" value="KAL3071750.1"/>
    <property type="molecule type" value="Genomic_DNA"/>
</dbReference>
<evidence type="ECO:0000259" key="7">
    <source>
        <dbReference type="Pfam" id="PF05916"/>
    </source>
</evidence>
<gene>
    <name evidence="9" type="ORF">niasHT_038818</name>
</gene>
<keyword evidence="4 5" id="KW-0539">Nucleus</keyword>
<dbReference type="Pfam" id="PF05916">
    <property type="entry name" value="Sld5"/>
    <property type="match status" value="1"/>
</dbReference>
<evidence type="ECO:0000313" key="10">
    <source>
        <dbReference type="Proteomes" id="UP001620626"/>
    </source>
</evidence>
<proteinExistence type="inferred from homology"/>
<dbReference type="SUPFAM" id="SSF158573">
    <property type="entry name" value="GINS helical bundle-like"/>
    <property type="match status" value="1"/>
</dbReference>
<name>A0ABD2I1S8_9BILA</name>
<comment type="subunit">
    <text evidence="5">Component of the GINS complex.</text>
</comment>
<dbReference type="AlphaFoldDB" id="A0ABD2I1S8"/>
<dbReference type="InterPro" id="IPR021151">
    <property type="entry name" value="GINS_A"/>
</dbReference>
<dbReference type="Pfam" id="PF24997">
    <property type="entry name" value="PSF1_C"/>
    <property type="match status" value="1"/>
</dbReference>
<comment type="function">
    <text evidence="5">Required for correct functioning of the GINS complex, a complex that plays an essential role in the initiation of DNA replication, and progression of DNA replication forks. GINS complex seems to bind preferentially to single-stranded DNA.</text>
</comment>
<organism evidence="9 10">
    <name type="scientific">Heterodera trifolii</name>
    <dbReference type="NCBI Taxonomy" id="157864"/>
    <lineage>
        <taxon>Eukaryota</taxon>
        <taxon>Metazoa</taxon>
        <taxon>Ecdysozoa</taxon>
        <taxon>Nematoda</taxon>
        <taxon>Chromadorea</taxon>
        <taxon>Rhabditida</taxon>
        <taxon>Tylenchina</taxon>
        <taxon>Tylenchomorpha</taxon>
        <taxon>Tylenchoidea</taxon>
        <taxon>Heteroderidae</taxon>
        <taxon>Heteroderinae</taxon>
        <taxon>Heterodera</taxon>
    </lineage>
</organism>